<name>A0A433D395_9FUNG</name>
<protein>
    <recommendedName>
        <fullName evidence="9">Cytochrome b561 domain-containing protein</fullName>
    </recommendedName>
</protein>
<evidence type="ECO:0000256" key="6">
    <source>
        <dbReference type="ARBA" id="ARBA00023136"/>
    </source>
</evidence>
<dbReference type="SMART" id="SM00665">
    <property type="entry name" value="B561"/>
    <property type="match status" value="1"/>
</dbReference>
<evidence type="ECO:0000259" key="9">
    <source>
        <dbReference type="PROSITE" id="PS50939"/>
    </source>
</evidence>
<reference evidence="10 11" key="1">
    <citation type="journal article" date="2018" name="New Phytol.">
        <title>Phylogenomics of Endogonaceae and evolution of mycorrhizas within Mucoromycota.</title>
        <authorList>
            <person name="Chang Y."/>
            <person name="Desiro A."/>
            <person name="Na H."/>
            <person name="Sandor L."/>
            <person name="Lipzen A."/>
            <person name="Clum A."/>
            <person name="Barry K."/>
            <person name="Grigoriev I.V."/>
            <person name="Martin F.M."/>
            <person name="Stajich J.E."/>
            <person name="Smith M.E."/>
            <person name="Bonito G."/>
            <person name="Spatafora J.W."/>
        </authorList>
    </citation>
    <scope>NUCLEOTIDE SEQUENCE [LARGE SCALE GENOMIC DNA]</scope>
    <source>
        <strain evidence="10 11">GMNB39</strain>
    </source>
</reference>
<dbReference type="GO" id="GO:0016020">
    <property type="term" value="C:membrane"/>
    <property type="evidence" value="ECO:0007669"/>
    <property type="project" value="UniProtKB-SubCell"/>
</dbReference>
<comment type="caution">
    <text evidence="10">The sequence shown here is derived from an EMBL/GenBank/DDBJ whole genome shotgun (WGS) entry which is preliminary data.</text>
</comment>
<feature type="compositionally biased region" description="Low complexity" evidence="7">
    <location>
        <begin position="257"/>
        <end position="286"/>
    </location>
</feature>
<dbReference type="PANTHER" id="PTHR47797">
    <property type="entry name" value="DEHYDROGENASE, PUTATIVE (AFU_ORTHOLOGUE AFUA_8G05805)-RELATED"/>
    <property type="match status" value="1"/>
</dbReference>
<keyword evidence="2" id="KW-0813">Transport</keyword>
<dbReference type="Proteomes" id="UP000268093">
    <property type="component" value="Unassembled WGS sequence"/>
</dbReference>
<dbReference type="SUPFAM" id="SSF103473">
    <property type="entry name" value="MFS general substrate transporter"/>
    <property type="match status" value="1"/>
</dbReference>
<proteinExistence type="predicted"/>
<accession>A0A433D395</accession>
<dbReference type="AlphaFoldDB" id="A0A433D395"/>
<evidence type="ECO:0000256" key="3">
    <source>
        <dbReference type="ARBA" id="ARBA00022692"/>
    </source>
</evidence>
<evidence type="ECO:0000256" key="1">
    <source>
        <dbReference type="ARBA" id="ARBA00004370"/>
    </source>
</evidence>
<feature type="transmembrane region" description="Helical" evidence="8">
    <location>
        <begin position="53"/>
        <end position="74"/>
    </location>
</feature>
<feature type="region of interest" description="Disordered" evidence="7">
    <location>
        <begin position="472"/>
        <end position="509"/>
    </location>
</feature>
<evidence type="ECO:0000256" key="8">
    <source>
        <dbReference type="SAM" id="Phobius"/>
    </source>
</evidence>
<evidence type="ECO:0000313" key="10">
    <source>
        <dbReference type="EMBL" id="RUP45253.1"/>
    </source>
</evidence>
<feature type="transmembrane region" description="Helical" evidence="8">
    <location>
        <begin position="372"/>
        <end position="391"/>
    </location>
</feature>
<gene>
    <name evidence="10" type="ORF">BC936DRAFT_148405</name>
</gene>
<feature type="transmembrane region" description="Helical" evidence="8">
    <location>
        <begin position="412"/>
        <end position="430"/>
    </location>
</feature>
<keyword evidence="3 8" id="KW-0812">Transmembrane</keyword>
<dbReference type="CDD" id="cd08760">
    <property type="entry name" value="Cyt_b561_FRRS1_like"/>
    <property type="match status" value="1"/>
</dbReference>
<dbReference type="Gene3D" id="2.60.40.1210">
    <property type="entry name" value="Cellobiose dehydrogenase, cytochrome domain"/>
    <property type="match status" value="1"/>
</dbReference>
<evidence type="ECO:0000256" key="2">
    <source>
        <dbReference type="ARBA" id="ARBA00022448"/>
    </source>
</evidence>
<feature type="transmembrane region" description="Helical" evidence="8">
    <location>
        <begin position="442"/>
        <end position="463"/>
    </location>
</feature>
<feature type="transmembrane region" description="Helical" evidence="8">
    <location>
        <begin position="340"/>
        <end position="360"/>
    </location>
</feature>
<feature type="compositionally biased region" description="Polar residues" evidence="7">
    <location>
        <begin position="485"/>
        <end position="496"/>
    </location>
</feature>
<keyword evidence="4" id="KW-0249">Electron transport</keyword>
<evidence type="ECO:0000256" key="4">
    <source>
        <dbReference type="ARBA" id="ARBA00022982"/>
    </source>
</evidence>
<feature type="transmembrane region" description="Helical" evidence="8">
    <location>
        <begin position="302"/>
        <end position="328"/>
    </location>
</feature>
<sequence>MGIWNSMQYGAGTGFLVRTNGNAISDEERSRIIVRRTQRTQQQQNLSMMNLQYTLLALFMAALCATTSLGAVIAPDAATGNGTGDHYCGTYMCFYITLDSNKQTATVTMVSSSEIGWIGLGFGETMVGPELNIMWLSPDDAGVVISRRKASTHALPHPLSNQTALTVLSPKGNANIPRAITINHGKNPYVKNNQLTISYTRPQVLPESTLSTSTTKFVWAYGAVSPNSTRCEAPFTKHYATGSFTLDLTKQLGNSTGNGTVPTATVTTPPTGTGTNPNSSSVTGTNIPDFDPPPAGLTNTDYMIIAHAVIMFCAWGVLIPLAIFVARFGRKMEKWVRKHWIIQVVAVVLTIIGVIIGFILTSPDPPTETHHILGIAIFIAVLFQFFLGWYIHYLHDKERTRSPPRTRRPTRNYMHIFFGTTLLILGYIQMPLGMTLYQLSSGWFYAYYIWLAIQVIIFLLLTWRQVKERRREKDQAEEELAGNADSLSSGSRSPVQQPEMAYNPDHTRA</sequence>
<dbReference type="Pfam" id="PF03188">
    <property type="entry name" value="Cytochrom_B561"/>
    <property type="match status" value="1"/>
</dbReference>
<dbReference type="EMBL" id="RBNI01007556">
    <property type="protein sequence ID" value="RUP45253.1"/>
    <property type="molecule type" value="Genomic_DNA"/>
</dbReference>
<dbReference type="OrthoDB" id="19261at2759"/>
<keyword evidence="6 8" id="KW-0472">Membrane</keyword>
<comment type="subcellular location">
    <subcellularLocation>
        <location evidence="1">Membrane</location>
    </subcellularLocation>
</comment>
<feature type="domain" description="Cytochrome b561" evidence="9">
    <location>
        <begin position="271"/>
        <end position="470"/>
    </location>
</feature>
<dbReference type="Pfam" id="PF16010">
    <property type="entry name" value="CDH-cyt"/>
    <property type="match status" value="1"/>
</dbReference>
<feature type="region of interest" description="Disordered" evidence="7">
    <location>
        <begin position="255"/>
        <end position="290"/>
    </location>
</feature>
<dbReference type="InterPro" id="IPR006593">
    <property type="entry name" value="Cyt_b561/ferric_Rdtase_TM"/>
</dbReference>
<dbReference type="InterPro" id="IPR015920">
    <property type="entry name" value="Cellobiose_DH-like_cyt"/>
</dbReference>
<evidence type="ECO:0000313" key="11">
    <source>
        <dbReference type="Proteomes" id="UP000268093"/>
    </source>
</evidence>
<dbReference type="SUPFAM" id="SSF49344">
    <property type="entry name" value="CBD9-like"/>
    <property type="match status" value="1"/>
</dbReference>
<dbReference type="PANTHER" id="PTHR47797:SF3">
    <property type="entry name" value="CYTOCHROME B561 DOMAIN-CONTAINING PROTEIN"/>
    <property type="match status" value="1"/>
</dbReference>
<evidence type="ECO:0000256" key="7">
    <source>
        <dbReference type="SAM" id="MobiDB-lite"/>
    </source>
</evidence>
<keyword evidence="11" id="KW-1185">Reference proteome</keyword>
<dbReference type="InterPro" id="IPR036259">
    <property type="entry name" value="MFS_trans_sf"/>
</dbReference>
<keyword evidence="5 8" id="KW-1133">Transmembrane helix</keyword>
<dbReference type="CDD" id="cd09630">
    <property type="entry name" value="CDH_like_cytochrome"/>
    <property type="match status" value="1"/>
</dbReference>
<dbReference type="Gene3D" id="1.20.120.1770">
    <property type="match status" value="1"/>
</dbReference>
<evidence type="ECO:0000256" key="5">
    <source>
        <dbReference type="ARBA" id="ARBA00022989"/>
    </source>
</evidence>
<dbReference type="PROSITE" id="PS50939">
    <property type="entry name" value="CYTOCHROME_B561"/>
    <property type="match status" value="1"/>
</dbReference>
<organism evidence="10 11">
    <name type="scientific">Jimgerdemannia flammicorona</name>
    <dbReference type="NCBI Taxonomy" id="994334"/>
    <lineage>
        <taxon>Eukaryota</taxon>
        <taxon>Fungi</taxon>
        <taxon>Fungi incertae sedis</taxon>
        <taxon>Mucoromycota</taxon>
        <taxon>Mucoromycotina</taxon>
        <taxon>Endogonomycetes</taxon>
        <taxon>Endogonales</taxon>
        <taxon>Endogonaceae</taxon>
        <taxon>Jimgerdemannia</taxon>
    </lineage>
</organism>